<comment type="caution">
    <text evidence="3">The sequence shown here is derived from an EMBL/GenBank/DDBJ whole genome shotgun (WGS) entry which is preliminary data.</text>
</comment>
<dbReference type="Pfam" id="PF18962">
    <property type="entry name" value="Por_Secre_tail"/>
    <property type="match status" value="1"/>
</dbReference>
<evidence type="ECO:0000259" key="2">
    <source>
        <dbReference type="PROSITE" id="PS50825"/>
    </source>
</evidence>
<dbReference type="GO" id="GO:0016020">
    <property type="term" value="C:membrane"/>
    <property type="evidence" value="ECO:0007669"/>
    <property type="project" value="InterPro"/>
</dbReference>
<dbReference type="NCBIfam" id="TIGR04183">
    <property type="entry name" value="Por_Secre_tail"/>
    <property type="match status" value="1"/>
</dbReference>
<dbReference type="InterPro" id="IPR026444">
    <property type="entry name" value="Secre_tail"/>
</dbReference>
<dbReference type="Pfam" id="PF18911">
    <property type="entry name" value="PKD_4"/>
    <property type="match status" value="2"/>
</dbReference>
<name>A0A831LFW4_9BACT</name>
<reference evidence="3" key="1">
    <citation type="journal article" date="2020" name="mSystems">
        <title>Genome- and Community-Level Interaction Insights into Carbon Utilization and Element Cycling Functions of Hydrothermarchaeota in Hydrothermal Sediment.</title>
        <authorList>
            <person name="Zhou Z."/>
            <person name="Liu Y."/>
            <person name="Xu W."/>
            <person name="Pan J."/>
            <person name="Luo Z.H."/>
            <person name="Li M."/>
        </authorList>
    </citation>
    <scope>NUCLEOTIDE SEQUENCE [LARGE SCALE GENOMIC DNA]</scope>
    <source>
        <strain evidence="3">SpSt-1217</strain>
    </source>
</reference>
<dbReference type="Pfam" id="PF02494">
    <property type="entry name" value="HYR"/>
    <property type="match status" value="1"/>
</dbReference>
<dbReference type="SUPFAM" id="SSF49313">
    <property type="entry name" value="Cadherin-like"/>
    <property type="match status" value="1"/>
</dbReference>
<organism evidence="3">
    <name type="scientific">Mariniphaga anaerophila</name>
    <dbReference type="NCBI Taxonomy" id="1484053"/>
    <lineage>
        <taxon>Bacteria</taxon>
        <taxon>Pseudomonadati</taxon>
        <taxon>Bacteroidota</taxon>
        <taxon>Bacteroidia</taxon>
        <taxon>Marinilabiliales</taxon>
        <taxon>Prolixibacteraceae</taxon>
        <taxon>Mariniphaga</taxon>
    </lineage>
</organism>
<dbReference type="InterPro" id="IPR000601">
    <property type="entry name" value="PKD_dom"/>
</dbReference>
<dbReference type="PANTHER" id="PTHR46343">
    <property type="entry name" value="HYR DOMAIN-CONTAINING PROTEIN"/>
    <property type="match status" value="1"/>
</dbReference>
<dbReference type="EMBL" id="DSDK01000141">
    <property type="protein sequence ID" value="HDR50487.1"/>
    <property type="molecule type" value="Genomic_DNA"/>
</dbReference>
<keyword evidence="1" id="KW-0677">Repeat</keyword>
<dbReference type="InterPro" id="IPR013783">
    <property type="entry name" value="Ig-like_fold"/>
</dbReference>
<dbReference type="PROSITE" id="PS50825">
    <property type="entry name" value="HYR"/>
    <property type="match status" value="1"/>
</dbReference>
<sequence length="861" mass="93171">MGVNDTGGNPAFTYTEIESPYDDSTAIKTSVVGNTYSMCPSQYIEKTFNLSGNTDETKLKAYLEFTSTMDYYNFPYVVVYLFDNDNYQLGHQIYYGKGVISGIYANYASNNPASYTELSASSGDMILDLSKMGSDIEFNKIKIVLANYACIGQNSIIFDHLRVINGSFDNGTGTTLTATDNCPGVQVEASIPSGSFFPVGTTPVTLTATDAAGNTTTCTFTVTVEDNEAPVVVCQNLDFLLNENGQVTITAEEIDGGSTDNCGIESMELDRYTFDLDDAGENEVTLTVTDIYGNSASCIATIQIINQPPEIITTVLIFADEGETVKLDASESYDPEGQDITFFWSAIDESQASLIVFDDPTSPTPSFVAPEVGEFTVIKLLLRVNDGANTTSEIIELRINDVPDKKPVADAGTDFDVDEGTTGFLDGTGSFDPEGETITFLWTTDLELDDPSSATPSFVAPLFNKDTTVMAVLVVNDGVFDSEPDTVRITIKDVNHAPVANAGYDVTVYEGEEFTLDGSASDDPDGDEISFLWASDYFTIDDPTLETIALLAPDVPMNMTIPVKLTVSDGELDSQPDTVWVTIIKLNNAPVAHAGDDVTVNEGETFTLDGSGSNDPDGDEISFLWSTGSLMVEENSLPVITATAPEVEKDTTFPVILVVNDGELNSQPDTVYVTVLQVNKAPSFDEIEHVTADIGYGFSVTVSASDPDALDELIIFADDLPDWLVLTDNGDGTAVLHTDSIPRLESLLGEHSFTIQVTDGTETVETQFNLTVSIKTGLTDLTLSSLKLYPNPTSDFVNIRFDSLPEKETKIQVYNQLGQSILIMQARETVTRVNLSPNPAGLYYIKITSNGFSKTEKIILR</sequence>
<dbReference type="InterPro" id="IPR015919">
    <property type="entry name" value="Cadherin-like_sf"/>
</dbReference>
<dbReference type="PANTHER" id="PTHR46343:SF2">
    <property type="entry name" value="SUSHI_VON WILLEBRAND FACTOR TYPE A_EGF_PENTRAXIN DOMAIN-CONTAINING 1"/>
    <property type="match status" value="1"/>
</dbReference>
<proteinExistence type="predicted"/>
<dbReference type="InterPro" id="IPR003410">
    <property type="entry name" value="HYR_dom"/>
</dbReference>
<dbReference type="GO" id="GO:0005509">
    <property type="term" value="F:calcium ion binding"/>
    <property type="evidence" value="ECO:0007669"/>
    <property type="project" value="InterPro"/>
</dbReference>
<feature type="domain" description="HYR" evidence="2">
    <location>
        <begin position="138"/>
        <end position="226"/>
    </location>
</feature>
<dbReference type="CDD" id="cd00146">
    <property type="entry name" value="PKD"/>
    <property type="match status" value="1"/>
</dbReference>
<evidence type="ECO:0000313" key="3">
    <source>
        <dbReference type="EMBL" id="HDR50487.1"/>
    </source>
</evidence>
<dbReference type="InterPro" id="IPR043555">
    <property type="entry name" value="SRPX-like"/>
</dbReference>
<accession>A0A831LFW4</accession>
<dbReference type="Proteomes" id="UP000886047">
    <property type="component" value="Unassembled WGS sequence"/>
</dbReference>
<gene>
    <name evidence="3" type="ORF">ENN90_02540</name>
</gene>
<protein>
    <submittedName>
        <fullName evidence="3">T9SS type A sorting domain-containing protein</fullName>
    </submittedName>
</protein>
<dbReference type="Gene3D" id="2.60.40.10">
    <property type="entry name" value="Immunoglobulins"/>
    <property type="match status" value="6"/>
</dbReference>
<dbReference type="AlphaFoldDB" id="A0A831LFW4"/>
<evidence type="ECO:0000256" key="1">
    <source>
        <dbReference type="ARBA" id="ARBA00022737"/>
    </source>
</evidence>